<dbReference type="PROSITE" id="PS50109">
    <property type="entry name" value="HIS_KIN"/>
    <property type="match status" value="1"/>
</dbReference>
<dbReference type="InterPro" id="IPR000014">
    <property type="entry name" value="PAS"/>
</dbReference>
<evidence type="ECO:0000256" key="5">
    <source>
        <dbReference type="ARBA" id="ARBA00022777"/>
    </source>
</evidence>
<feature type="domain" description="PAC" evidence="9">
    <location>
        <begin position="507"/>
        <end position="559"/>
    </location>
</feature>
<evidence type="ECO:0000256" key="3">
    <source>
        <dbReference type="ARBA" id="ARBA00022553"/>
    </source>
</evidence>
<evidence type="ECO:0000259" key="7">
    <source>
        <dbReference type="PROSITE" id="PS50109"/>
    </source>
</evidence>
<dbReference type="GO" id="GO:0000155">
    <property type="term" value="F:phosphorelay sensor kinase activity"/>
    <property type="evidence" value="ECO:0007669"/>
    <property type="project" value="InterPro"/>
</dbReference>
<dbReference type="InterPro" id="IPR001610">
    <property type="entry name" value="PAC"/>
</dbReference>
<keyword evidence="6" id="KW-0175">Coiled coil</keyword>
<evidence type="ECO:0000259" key="9">
    <source>
        <dbReference type="PROSITE" id="PS50113"/>
    </source>
</evidence>
<name>A0A1H7PRZ1_9FLAO</name>
<gene>
    <name evidence="10" type="ORF">SAMN04488008_103515</name>
</gene>
<dbReference type="Gene3D" id="1.10.287.130">
    <property type="match status" value="1"/>
</dbReference>
<evidence type="ECO:0000256" key="1">
    <source>
        <dbReference type="ARBA" id="ARBA00000085"/>
    </source>
</evidence>
<sequence length="787" mass="90086">MDNKEVVLLKKALERQKKARQQAERILEAKSKELYDVSHHLREANSKLENLLSEKSSELDGVFINIIDPYVVMDLQFNVINMNRSAKEFLGFDHTTKVVNLSQFIHPDYLSYTNESMRSMMEVGTLSNYRAKLILNDGIKKFVQINASLIYDKNHKPIAAQGIIRDITSEHEVKKLVSEQKKQLDIIVENSPLGIILAKDGIIIKANNTFVDMLGYREDELKNISLKAISEPDNDFCEHDQINLMHAGKLDKFTTVLKFIKKDGSNFMAKTRMTAILDNEVKTDYQVAMIEDISKELDADRKLKASENRLAVLISNLQTGVLLEDEDGKIALTNQMFCNLFNIEQTPNQLIGNDCVESEEHNKKFFKNSEKFVTRIEEILTKRETVLSDELEMIDGRILERDYIPINNDGDYKGHLWAYHDVTISKNYRKNLEAQREKYSSIIANMNLGIVEVDNQDIIQMVNHSFCQMSGFDEDELLGQVLSKIIIFKKNEFFLEKNIRRLKGESDSYEVEVFNKQRNIKHWLVSGAPRYNDTGAVIGSIGIHLDITDQKELELQKEKLVSELENSNQGLQEYAHIVSHDLKSPLRSISALATWLYEDYRDVLNEGGKQNLELMQEKVASMDKLIHGILEYSTANSSELDDSKVDLNTVISDIGETIYIPEHVKLVVPKTLPTIVADRIKMHQVFQNIIGNAVVHIEREKGLVEVLFEDLDDQWQFTISDNGVGIPEEYHKKIFDIFQSIGNNERSTGIGLSIVKKIVDRYSGTVWVDSIVGEGTQFHFTIKKNEI</sequence>
<dbReference type="Pfam" id="PF13426">
    <property type="entry name" value="PAS_9"/>
    <property type="match status" value="4"/>
</dbReference>
<feature type="domain" description="Histidine kinase" evidence="7">
    <location>
        <begin position="577"/>
        <end position="786"/>
    </location>
</feature>
<dbReference type="InterPro" id="IPR003594">
    <property type="entry name" value="HATPase_dom"/>
</dbReference>
<accession>A0A1H7PRZ1</accession>
<dbReference type="PANTHER" id="PTHR43304">
    <property type="entry name" value="PHYTOCHROME-LIKE PROTEIN CPH1"/>
    <property type="match status" value="1"/>
</dbReference>
<dbReference type="InterPro" id="IPR004358">
    <property type="entry name" value="Sig_transdc_His_kin-like_C"/>
</dbReference>
<dbReference type="SMART" id="SM00091">
    <property type="entry name" value="PAS"/>
    <property type="match status" value="4"/>
</dbReference>
<organism evidence="10 11">
    <name type="scientific">Maribacter orientalis</name>
    <dbReference type="NCBI Taxonomy" id="228957"/>
    <lineage>
        <taxon>Bacteria</taxon>
        <taxon>Pseudomonadati</taxon>
        <taxon>Bacteroidota</taxon>
        <taxon>Flavobacteriia</taxon>
        <taxon>Flavobacteriales</taxon>
        <taxon>Flavobacteriaceae</taxon>
        <taxon>Maribacter</taxon>
    </lineage>
</organism>
<dbReference type="SMART" id="SM00388">
    <property type="entry name" value="HisKA"/>
    <property type="match status" value="1"/>
</dbReference>
<evidence type="ECO:0000256" key="6">
    <source>
        <dbReference type="SAM" id="Coils"/>
    </source>
</evidence>
<dbReference type="NCBIfam" id="TIGR00229">
    <property type="entry name" value="sensory_box"/>
    <property type="match status" value="3"/>
</dbReference>
<dbReference type="PRINTS" id="PR00344">
    <property type="entry name" value="BCTRLSENSOR"/>
</dbReference>
<dbReference type="InterPro" id="IPR036097">
    <property type="entry name" value="HisK_dim/P_sf"/>
</dbReference>
<dbReference type="PROSITE" id="PS50113">
    <property type="entry name" value="PAC"/>
    <property type="match status" value="3"/>
</dbReference>
<keyword evidence="3" id="KW-0597">Phosphoprotein</keyword>
<dbReference type="SMART" id="SM00086">
    <property type="entry name" value="PAC"/>
    <property type="match status" value="3"/>
</dbReference>
<feature type="domain" description="PAS" evidence="8">
    <location>
        <begin position="435"/>
        <end position="480"/>
    </location>
</feature>
<dbReference type="InterPro" id="IPR000700">
    <property type="entry name" value="PAS-assoc_C"/>
</dbReference>
<dbReference type="CDD" id="cd00130">
    <property type="entry name" value="PAS"/>
    <property type="match status" value="3"/>
</dbReference>
<keyword evidence="11" id="KW-1185">Reference proteome</keyword>
<feature type="domain" description="PAC" evidence="9">
    <location>
        <begin position="127"/>
        <end position="179"/>
    </location>
</feature>
<dbReference type="InterPro" id="IPR005467">
    <property type="entry name" value="His_kinase_dom"/>
</dbReference>
<dbReference type="EMBL" id="FNZN01000003">
    <property type="protein sequence ID" value="SEL38228.1"/>
    <property type="molecule type" value="Genomic_DNA"/>
</dbReference>
<dbReference type="RefSeq" id="WP_091623097.1">
    <property type="nucleotide sequence ID" value="NZ_FNZN01000003.1"/>
</dbReference>
<dbReference type="Gene3D" id="3.30.565.10">
    <property type="entry name" value="Histidine kinase-like ATPase, C-terminal domain"/>
    <property type="match status" value="1"/>
</dbReference>
<dbReference type="SUPFAM" id="SSF47384">
    <property type="entry name" value="Homodimeric domain of signal transducing histidine kinase"/>
    <property type="match status" value="1"/>
</dbReference>
<reference evidence="11" key="1">
    <citation type="submission" date="2016-10" db="EMBL/GenBank/DDBJ databases">
        <authorList>
            <person name="Varghese N."/>
            <person name="Submissions S."/>
        </authorList>
    </citation>
    <scope>NUCLEOTIDE SEQUENCE [LARGE SCALE GENOMIC DNA]</scope>
    <source>
        <strain evidence="11">DSM 16471</strain>
    </source>
</reference>
<dbReference type="Proteomes" id="UP000198990">
    <property type="component" value="Unassembled WGS sequence"/>
</dbReference>
<dbReference type="AlphaFoldDB" id="A0A1H7PRZ1"/>
<dbReference type="EC" id="2.7.13.3" evidence="2"/>
<evidence type="ECO:0000256" key="2">
    <source>
        <dbReference type="ARBA" id="ARBA00012438"/>
    </source>
</evidence>
<evidence type="ECO:0000313" key="11">
    <source>
        <dbReference type="Proteomes" id="UP000198990"/>
    </source>
</evidence>
<dbReference type="SUPFAM" id="SSF55874">
    <property type="entry name" value="ATPase domain of HSP90 chaperone/DNA topoisomerase II/histidine kinase"/>
    <property type="match status" value="1"/>
</dbReference>
<dbReference type="InterPro" id="IPR003661">
    <property type="entry name" value="HisK_dim/P_dom"/>
</dbReference>
<feature type="coiled-coil region" evidence="6">
    <location>
        <begin position="6"/>
        <end position="33"/>
    </location>
</feature>
<keyword evidence="4" id="KW-0808">Transferase</keyword>
<feature type="domain" description="PAS" evidence="8">
    <location>
        <begin position="55"/>
        <end position="124"/>
    </location>
</feature>
<dbReference type="InterPro" id="IPR035965">
    <property type="entry name" value="PAS-like_dom_sf"/>
</dbReference>
<dbReference type="InterPro" id="IPR052162">
    <property type="entry name" value="Sensor_kinase/Photoreceptor"/>
</dbReference>
<dbReference type="PROSITE" id="PS50112">
    <property type="entry name" value="PAS"/>
    <property type="match status" value="2"/>
</dbReference>
<feature type="domain" description="PAC" evidence="9">
    <location>
        <begin position="253"/>
        <end position="305"/>
    </location>
</feature>
<dbReference type="CDD" id="cd00082">
    <property type="entry name" value="HisKA"/>
    <property type="match status" value="1"/>
</dbReference>
<evidence type="ECO:0000259" key="8">
    <source>
        <dbReference type="PROSITE" id="PS50112"/>
    </source>
</evidence>
<dbReference type="SUPFAM" id="SSF55785">
    <property type="entry name" value="PYP-like sensor domain (PAS domain)"/>
    <property type="match status" value="4"/>
</dbReference>
<protein>
    <recommendedName>
        <fullName evidence="2">histidine kinase</fullName>
        <ecNumber evidence="2">2.7.13.3</ecNumber>
    </recommendedName>
</protein>
<dbReference type="PANTHER" id="PTHR43304:SF1">
    <property type="entry name" value="PAC DOMAIN-CONTAINING PROTEIN"/>
    <property type="match status" value="1"/>
</dbReference>
<dbReference type="OrthoDB" id="9781208at2"/>
<dbReference type="SMART" id="SM00387">
    <property type="entry name" value="HATPase_c"/>
    <property type="match status" value="1"/>
</dbReference>
<dbReference type="Pfam" id="PF02518">
    <property type="entry name" value="HATPase_c"/>
    <property type="match status" value="1"/>
</dbReference>
<proteinExistence type="predicted"/>
<dbReference type="InterPro" id="IPR036890">
    <property type="entry name" value="HATPase_C_sf"/>
</dbReference>
<comment type="catalytic activity">
    <reaction evidence="1">
        <text>ATP + protein L-histidine = ADP + protein N-phospho-L-histidine.</text>
        <dbReference type="EC" id="2.7.13.3"/>
    </reaction>
</comment>
<dbReference type="STRING" id="228957.SAMN04488008_103515"/>
<evidence type="ECO:0000313" key="10">
    <source>
        <dbReference type="EMBL" id="SEL38228.1"/>
    </source>
</evidence>
<dbReference type="Pfam" id="PF00512">
    <property type="entry name" value="HisKA"/>
    <property type="match status" value="1"/>
</dbReference>
<keyword evidence="5 10" id="KW-0418">Kinase</keyword>
<dbReference type="Gene3D" id="3.30.450.20">
    <property type="entry name" value="PAS domain"/>
    <property type="match status" value="4"/>
</dbReference>
<evidence type="ECO:0000256" key="4">
    <source>
        <dbReference type="ARBA" id="ARBA00022679"/>
    </source>
</evidence>